<evidence type="ECO:0000256" key="1">
    <source>
        <dbReference type="ARBA" id="ARBA00004651"/>
    </source>
</evidence>
<proteinExistence type="inferred from homology"/>
<keyword evidence="6 7" id="KW-0472">Membrane</keyword>
<evidence type="ECO:0000256" key="6">
    <source>
        <dbReference type="ARBA" id="ARBA00023136"/>
    </source>
</evidence>
<feature type="domain" description="Glycine transporter" evidence="8">
    <location>
        <begin position="6"/>
        <end position="80"/>
    </location>
</feature>
<comment type="similarity">
    <text evidence="2">Belongs to the UPF0126 family.</text>
</comment>
<protein>
    <submittedName>
        <fullName evidence="9">Putative membrane protein YeiH</fullName>
    </submittedName>
</protein>
<sequence>MTLYTFLDYFGTMFFAISGVLSASDKKLDVFGASIIGLVTAVGGGTTRDLLIGDRPVGWLKEPNYLYAVLLGISIAFVFKRYLAGLRRTFFIFDTLGIGIFTIIGLEKALSFGIAPPLAILMGVSTAVVGGVLRDTLINEVPLIFRQELYATACIIGAAIYLLLHYFTSLPHNMVMFATMGTIIIIRTLAIRLNIQLPRFQMGGE</sequence>
<dbReference type="InterPro" id="IPR005115">
    <property type="entry name" value="Gly_transporter"/>
</dbReference>
<dbReference type="PANTHER" id="PTHR30506">
    <property type="entry name" value="INNER MEMBRANE PROTEIN"/>
    <property type="match status" value="1"/>
</dbReference>
<evidence type="ECO:0000256" key="3">
    <source>
        <dbReference type="ARBA" id="ARBA00022475"/>
    </source>
</evidence>
<accession>A0A2W7MR79</accession>
<dbReference type="PANTHER" id="PTHR30506:SF3">
    <property type="entry name" value="UPF0126 INNER MEMBRANE PROTEIN YADS-RELATED"/>
    <property type="match status" value="1"/>
</dbReference>
<dbReference type="RefSeq" id="WP_111447240.1">
    <property type="nucleotide sequence ID" value="NZ_QKZK01000063.1"/>
</dbReference>
<keyword evidence="3" id="KW-1003">Cell membrane</keyword>
<dbReference type="Proteomes" id="UP000249239">
    <property type="component" value="Unassembled WGS sequence"/>
</dbReference>
<comment type="caution">
    <text evidence="9">The sequence shown here is derived from an EMBL/GenBank/DDBJ whole genome shotgun (WGS) entry which is preliminary data.</text>
</comment>
<reference evidence="9 10" key="1">
    <citation type="submission" date="2018-06" db="EMBL/GenBank/DDBJ databases">
        <title>Genomic Encyclopedia of Archaeal and Bacterial Type Strains, Phase II (KMG-II): from individual species to whole genera.</title>
        <authorList>
            <person name="Goeker M."/>
        </authorList>
    </citation>
    <scope>NUCLEOTIDE SEQUENCE [LARGE SCALE GENOMIC DNA]</scope>
    <source>
        <strain evidence="9 10">DSM 6779</strain>
    </source>
</reference>
<dbReference type="GO" id="GO:0005886">
    <property type="term" value="C:plasma membrane"/>
    <property type="evidence" value="ECO:0007669"/>
    <property type="project" value="UniProtKB-SubCell"/>
</dbReference>
<feature type="domain" description="Glycine transporter" evidence="8">
    <location>
        <begin position="92"/>
        <end position="165"/>
    </location>
</feature>
<evidence type="ECO:0000259" key="8">
    <source>
        <dbReference type="Pfam" id="PF03458"/>
    </source>
</evidence>
<feature type="transmembrane region" description="Helical" evidence="7">
    <location>
        <begin position="174"/>
        <end position="195"/>
    </location>
</feature>
<evidence type="ECO:0000256" key="2">
    <source>
        <dbReference type="ARBA" id="ARBA00008193"/>
    </source>
</evidence>
<feature type="transmembrane region" description="Helical" evidence="7">
    <location>
        <begin position="149"/>
        <end position="168"/>
    </location>
</feature>
<feature type="transmembrane region" description="Helical" evidence="7">
    <location>
        <begin position="90"/>
        <end position="106"/>
    </location>
</feature>
<gene>
    <name evidence="9" type="ORF">LX69_03476</name>
</gene>
<feature type="transmembrane region" description="Helical" evidence="7">
    <location>
        <begin position="6"/>
        <end position="23"/>
    </location>
</feature>
<keyword evidence="4 7" id="KW-0812">Transmembrane</keyword>
<feature type="transmembrane region" description="Helical" evidence="7">
    <location>
        <begin position="28"/>
        <end position="45"/>
    </location>
</feature>
<name>A0A2W7MR79_9BACT</name>
<feature type="transmembrane region" description="Helical" evidence="7">
    <location>
        <begin position="65"/>
        <end position="83"/>
    </location>
</feature>
<dbReference type="OrthoDB" id="9791874at2"/>
<feature type="transmembrane region" description="Helical" evidence="7">
    <location>
        <begin position="118"/>
        <end position="137"/>
    </location>
</feature>
<evidence type="ECO:0000256" key="5">
    <source>
        <dbReference type="ARBA" id="ARBA00022989"/>
    </source>
</evidence>
<keyword evidence="10" id="KW-1185">Reference proteome</keyword>
<comment type="subcellular location">
    <subcellularLocation>
        <location evidence="1">Cell membrane</location>
        <topology evidence="1">Multi-pass membrane protein</topology>
    </subcellularLocation>
</comment>
<dbReference type="AlphaFoldDB" id="A0A2W7MR79"/>
<organism evidence="9 10">
    <name type="scientific">Breznakibacter xylanolyticus</name>
    <dbReference type="NCBI Taxonomy" id="990"/>
    <lineage>
        <taxon>Bacteria</taxon>
        <taxon>Pseudomonadati</taxon>
        <taxon>Bacteroidota</taxon>
        <taxon>Bacteroidia</taxon>
        <taxon>Marinilabiliales</taxon>
        <taxon>Marinilabiliaceae</taxon>
        <taxon>Breznakibacter</taxon>
    </lineage>
</organism>
<evidence type="ECO:0000313" key="10">
    <source>
        <dbReference type="Proteomes" id="UP000249239"/>
    </source>
</evidence>
<dbReference type="Pfam" id="PF03458">
    <property type="entry name" value="Gly_transporter"/>
    <property type="match status" value="2"/>
</dbReference>
<evidence type="ECO:0000256" key="7">
    <source>
        <dbReference type="SAM" id="Phobius"/>
    </source>
</evidence>
<keyword evidence="5 7" id="KW-1133">Transmembrane helix</keyword>
<evidence type="ECO:0000256" key="4">
    <source>
        <dbReference type="ARBA" id="ARBA00022692"/>
    </source>
</evidence>
<dbReference type="EMBL" id="QKZK01000063">
    <property type="protein sequence ID" value="PZX09971.1"/>
    <property type="molecule type" value="Genomic_DNA"/>
</dbReference>
<evidence type="ECO:0000313" key="9">
    <source>
        <dbReference type="EMBL" id="PZX09971.1"/>
    </source>
</evidence>